<dbReference type="GO" id="GO:0005886">
    <property type="term" value="C:plasma membrane"/>
    <property type="evidence" value="ECO:0007669"/>
    <property type="project" value="UniProtKB-SubCell"/>
</dbReference>
<accession>A0A6N8TG10</accession>
<keyword evidence="6 8" id="KW-1133">Transmembrane helix</keyword>
<comment type="subcellular location">
    <subcellularLocation>
        <location evidence="1 8">Cell membrane</location>
        <topology evidence="1 8">Multi-pass membrane protein</topology>
    </subcellularLocation>
</comment>
<comment type="caution">
    <text evidence="10">The sequence shown here is derived from an EMBL/GenBank/DDBJ whole genome shotgun (WGS) entry which is preliminary data.</text>
</comment>
<dbReference type="Gene3D" id="1.10.3720.10">
    <property type="entry name" value="MetI-like"/>
    <property type="match status" value="1"/>
</dbReference>
<evidence type="ECO:0000256" key="6">
    <source>
        <dbReference type="ARBA" id="ARBA00022989"/>
    </source>
</evidence>
<dbReference type="InterPro" id="IPR035906">
    <property type="entry name" value="MetI-like_sf"/>
</dbReference>
<dbReference type="InterPro" id="IPR000515">
    <property type="entry name" value="MetI-like"/>
</dbReference>
<evidence type="ECO:0000256" key="7">
    <source>
        <dbReference type="ARBA" id="ARBA00023136"/>
    </source>
</evidence>
<evidence type="ECO:0000313" key="11">
    <source>
        <dbReference type="Proteomes" id="UP000440304"/>
    </source>
</evidence>
<dbReference type="PROSITE" id="PS50928">
    <property type="entry name" value="ABC_TM1"/>
    <property type="match status" value="1"/>
</dbReference>
<evidence type="ECO:0000256" key="1">
    <source>
        <dbReference type="ARBA" id="ARBA00004651"/>
    </source>
</evidence>
<keyword evidence="5 8" id="KW-0812">Transmembrane</keyword>
<dbReference type="Proteomes" id="UP000440304">
    <property type="component" value="Unassembled WGS sequence"/>
</dbReference>
<organism evidence="10 11">
    <name type="scientific">Shinella zoogloeoides</name>
    <name type="common">Crabtreella saccharophila</name>
    <dbReference type="NCBI Taxonomy" id="352475"/>
    <lineage>
        <taxon>Bacteria</taxon>
        <taxon>Pseudomonadati</taxon>
        <taxon>Pseudomonadota</taxon>
        <taxon>Alphaproteobacteria</taxon>
        <taxon>Hyphomicrobiales</taxon>
        <taxon>Rhizobiaceae</taxon>
        <taxon>Shinella</taxon>
    </lineage>
</organism>
<feature type="transmembrane region" description="Helical" evidence="8">
    <location>
        <begin position="136"/>
        <end position="156"/>
    </location>
</feature>
<name>A0A6N8TG10_SHIZO</name>
<feature type="transmembrane region" description="Helical" evidence="8">
    <location>
        <begin position="12"/>
        <end position="35"/>
    </location>
</feature>
<reference evidence="10 11" key="1">
    <citation type="submission" date="2019-12" db="EMBL/GenBank/DDBJ databases">
        <title>Shinella granuli gen. nov., sp. nov., and proposal of the reclassification of Zoogloea ramigera ATCC 19623 as Shinella zoogloeoides sp. nov.</title>
        <authorList>
            <person name="Gao J."/>
        </authorList>
    </citation>
    <scope>NUCLEOTIDE SEQUENCE [LARGE SCALE GENOMIC DNA]</scope>
    <source>
        <strain evidence="10 11">DSM 287</strain>
    </source>
</reference>
<dbReference type="AlphaFoldDB" id="A0A6N8TG10"/>
<keyword evidence="4" id="KW-1003">Cell membrane</keyword>
<dbReference type="Pfam" id="PF00528">
    <property type="entry name" value="BPD_transp_1"/>
    <property type="match status" value="1"/>
</dbReference>
<dbReference type="InterPro" id="IPR051789">
    <property type="entry name" value="Bact_Polyamine_Transport"/>
</dbReference>
<evidence type="ECO:0000256" key="4">
    <source>
        <dbReference type="ARBA" id="ARBA00022475"/>
    </source>
</evidence>
<sequence>MSLLTKRLRLFPVLPAYVAVYFLFLYLPILLLPVFSFNNAATTTFPLAGFTTKWYASLAGNTVMLEAAWNSLVVGISVSLLSTVLGICAARAITRYRFRGQKAAAGLIMAPLFLPEIIVAVSLLMIVLALGVELSLFTVILGQTVFCIPYAMSVLVSGFEGFDRSLEEASYDLGETALGTFRRVTLPVVAPAIVSSLLVTFTISLDEFILAFFLSGTEPTLPVYIWGQLRFAAKLPGVLALGTIMIVVSIVLLTFAETLRRRAERRTQMAHALP</sequence>
<evidence type="ECO:0000256" key="3">
    <source>
        <dbReference type="ARBA" id="ARBA00022448"/>
    </source>
</evidence>
<dbReference type="SUPFAM" id="SSF161098">
    <property type="entry name" value="MetI-like"/>
    <property type="match status" value="1"/>
</dbReference>
<dbReference type="EMBL" id="WUML01000018">
    <property type="protein sequence ID" value="MXO02182.1"/>
    <property type="molecule type" value="Genomic_DNA"/>
</dbReference>
<evidence type="ECO:0000256" key="8">
    <source>
        <dbReference type="RuleBase" id="RU363032"/>
    </source>
</evidence>
<feature type="transmembrane region" description="Helical" evidence="8">
    <location>
        <begin position="72"/>
        <end position="93"/>
    </location>
</feature>
<dbReference type="PANTHER" id="PTHR43848:SF2">
    <property type="entry name" value="PUTRESCINE TRANSPORT SYSTEM PERMEASE PROTEIN POTI"/>
    <property type="match status" value="1"/>
</dbReference>
<dbReference type="PANTHER" id="PTHR43848">
    <property type="entry name" value="PUTRESCINE TRANSPORT SYSTEM PERMEASE PROTEIN POTI"/>
    <property type="match status" value="1"/>
</dbReference>
<feature type="domain" description="ABC transmembrane type-1" evidence="9">
    <location>
        <begin position="68"/>
        <end position="256"/>
    </location>
</feature>
<evidence type="ECO:0000259" key="9">
    <source>
        <dbReference type="PROSITE" id="PS50928"/>
    </source>
</evidence>
<evidence type="ECO:0000256" key="2">
    <source>
        <dbReference type="ARBA" id="ARBA00007069"/>
    </source>
</evidence>
<proteinExistence type="inferred from homology"/>
<comment type="similarity">
    <text evidence="2">Belongs to the binding-protein-dependent transport system permease family. CysTW subfamily.</text>
</comment>
<feature type="transmembrane region" description="Helical" evidence="8">
    <location>
        <begin position="188"/>
        <end position="215"/>
    </location>
</feature>
<keyword evidence="3 8" id="KW-0813">Transport</keyword>
<dbReference type="CDD" id="cd06261">
    <property type="entry name" value="TM_PBP2"/>
    <property type="match status" value="1"/>
</dbReference>
<feature type="transmembrane region" description="Helical" evidence="8">
    <location>
        <begin position="235"/>
        <end position="256"/>
    </location>
</feature>
<evidence type="ECO:0000313" key="10">
    <source>
        <dbReference type="EMBL" id="MXO02182.1"/>
    </source>
</evidence>
<keyword evidence="7 8" id="KW-0472">Membrane</keyword>
<dbReference type="RefSeq" id="WP_160787476.1">
    <property type="nucleotide sequence ID" value="NZ_CP086611.1"/>
</dbReference>
<protein>
    <submittedName>
        <fullName evidence="10">ABC transporter permease subunit</fullName>
    </submittedName>
</protein>
<feature type="transmembrane region" description="Helical" evidence="8">
    <location>
        <begin position="105"/>
        <end position="130"/>
    </location>
</feature>
<gene>
    <name evidence="10" type="ORF">GR156_17825</name>
</gene>
<dbReference type="GO" id="GO:0055085">
    <property type="term" value="P:transmembrane transport"/>
    <property type="evidence" value="ECO:0007669"/>
    <property type="project" value="InterPro"/>
</dbReference>
<dbReference type="OrthoDB" id="9808399at2"/>
<evidence type="ECO:0000256" key="5">
    <source>
        <dbReference type="ARBA" id="ARBA00022692"/>
    </source>
</evidence>